<proteinExistence type="predicted"/>
<dbReference type="RefSeq" id="WP_083438123.1">
    <property type="nucleotide sequence ID" value="NZ_CP011371.1"/>
</dbReference>
<feature type="region of interest" description="Disordered" evidence="9">
    <location>
        <begin position="1"/>
        <end position="24"/>
    </location>
</feature>
<keyword evidence="4" id="KW-0808">Transferase</keyword>
<dbReference type="InterPro" id="IPR005467">
    <property type="entry name" value="His_kinase_dom"/>
</dbReference>
<feature type="transmembrane region" description="Helical" evidence="10">
    <location>
        <begin position="128"/>
        <end position="149"/>
    </location>
</feature>
<keyword evidence="5 13" id="KW-0418">Kinase</keyword>
<feature type="transmembrane region" description="Helical" evidence="10">
    <location>
        <begin position="33"/>
        <end position="56"/>
    </location>
</feature>
<dbReference type="STRING" id="413882.AAW51_1305"/>
<dbReference type="PANTHER" id="PTHR43711:SF26">
    <property type="entry name" value="SENSOR HISTIDINE KINASE RCSC"/>
    <property type="match status" value="1"/>
</dbReference>
<evidence type="ECO:0000259" key="12">
    <source>
        <dbReference type="PROSITE" id="PS50110"/>
    </source>
</evidence>
<feature type="compositionally biased region" description="Low complexity" evidence="9">
    <location>
        <begin position="1"/>
        <end position="20"/>
    </location>
</feature>
<dbReference type="Gene3D" id="3.40.50.2300">
    <property type="match status" value="1"/>
</dbReference>
<evidence type="ECO:0000256" key="6">
    <source>
        <dbReference type="ARBA" id="ARBA00023012"/>
    </source>
</evidence>
<dbReference type="PATRIC" id="fig|413882.6.peg.1371"/>
<dbReference type="Gene3D" id="3.30.565.10">
    <property type="entry name" value="Histidine kinase-like ATPase, C-terminal domain"/>
    <property type="match status" value="1"/>
</dbReference>
<dbReference type="PRINTS" id="PR00344">
    <property type="entry name" value="BCTRLSENSOR"/>
</dbReference>
<feature type="transmembrane region" description="Helical" evidence="10">
    <location>
        <begin position="154"/>
        <end position="171"/>
    </location>
</feature>
<dbReference type="InterPro" id="IPR003661">
    <property type="entry name" value="HisK_dim/P_dom"/>
</dbReference>
<evidence type="ECO:0000256" key="2">
    <source>
        <dbReference type="ARBA" id="ARBA00012438"/>
    </source>
</evidence>
<dbReference type="KEGG" id="pbh:AAW51_1305"/>
<keyword evidence="10" id="KW-0812">Transmembrane</keyword>
<accession>A0A0G3BKW0</accession>
<dbReference type="Pfam" id="PF00512">
    <property type="entry name" value="HisKA"/>
    <property type="match status" value="1"/>
</dbReference>
<dbReference type="InterPro" id="IPR003594">
    <property type="entry name" value="HATPase_dom"/>
</dbReference>
<evidence type="ECO:0000256" key="9">
    <source>
        <dbReference type="SAM" id="MobiDB-lite"/>
    </source>
</evidence>
<evidence type="ECO:0000313" key="13">
    <source>
        <dbReference type="EMBL" id="AKJ27996.1"/>
    </source>
</evidence>
<protein>
    <recommendedName>
        <fullName evidence="2">histidine kinase</fullName>
        <ecNumber evidence="2">2.7.13.3</ecNumber>
    </recommendedName>
</protein>
<evidence type="ECO:0000313" key="14">
    <source>
        <dbReference type="Proteomes" id="UP000035352"/>
    </source>
</evidence>
<dbReference type="PANTHER" id="PTHR43711">
    <property type="entry name" value="TWO-COMPONENT HISTIDINE KINASE"/>
    <property type="match status" value="1"/>
</dbReference>
<sequence>MSDTTTKTLPAPAQTLAPPADRGGDWPDHVRNLYAYSASSLGGNLIGAVVVLLLYAGQADTLTLSLWGLCFAAQWLYRFWIARRFFAIQTQPDTDFRLWRQRWVIGVFASGATWGTASWLLYSAGGAIQQIGLILTVYSFCVASVPVLAEQRTVFLIFIGLCFVPTVMAIAVEGSLYSLELAGVLLLVMGMTAVLGRNYRQAMDRVIELKTRTEQLLEQLRLEKAAADEARRAAEVANRAKTQFFAAASHDLRQPLHAVGLFAEALRNKSRDEEVIQLVNSINSSVDALEGLFSELLDITKIDTGAVESRPQNFSLRELFARLRLHYEPTAFEKGLDLKFRGEQHFAYADPVLVDRILRNLISNAIRYTEDGGVLVSCRQRGDRLLLQVWDSGVGIRESEQARVFEEFYQVQPDHPLPANQRKGLGLGLAIVRRLAGLMAAPLTLRSRPGHGTVFSLEVPVGRAVRATETSSSRAPLGLTLDRRLIVVVEDEPAVRDGLEVLLKGWGATVAAFDAVAECRSWAEQAHQQGQRPDLVIVDYRIDQNSTGIDALVVLRQQFGDDVPAIMVTGSSTAGLETEAGKYNFHLLIKPVVPNKLRAMIAFKLGVRSK</sequence>
<dbReference type="CDD" id="cd00156">
    <property type="entry name" value="REC"/>
    <property type="match status" value="1"/>
</dbReference>
<dbReference type="InterPro" id="IPR011006">
    <property type="entry name" value="CheY-like_superfamily"/>
</dbReference>
<dbReference type="PROSITE" id="PS50109">
    <property type="entry name" value="HIS_KIN"/>
    <property type="match status" value="1"/>
</dbReference>
<dbReference type="GO" id="GO:0000155">
    <property type="term" value="F:phosphorelay sensor kinase activity"/>
    <property type="evidence" value="ECO:0007669"/>
    <property type="project" value="InterPro"/>
</dbReference>
<dbReference type="SMART" id="SM00388">
    <property type="entry name" value="HisKA"/>
    <property type="match status" value="1"/>
</dbReference>
<dbReference type="CDD" id="cd00082">
    <property type="entry name" value="HisKA"/>
    <property type="match status" value="1"/>
</dbReference>
<dbReference type="Gene3D" id="1.10.287.130">
    <property type="match status" value="1"/>
</dbReference>
<organism evidence="13 14">
    <name type="scientific">Caldimonas brevitalea</name>
    <dbReference type="NCBI Taxonomy" id="413882"/>
    <lineage>
        <taxon>Bacteria</taxon>
        <taxon>Pseudomonadati</taxon>
        <taxon>Pseudomonadota</taxon>
        <taxon>Betaproteobacteria</taxon>
        <taxon>Burkholderiales</taxon>
        <taxon>Sphaerotilaceae</taxon>
        <taxon>Caldimonas</taxon>
    </lineage>
</organism>
<dbReference type="PROSITE" id="PS50110">
    <property type="entry name" value="RESPONSE_REGULATORY"/>
    <property type="match status" value="1"/>
</dbReference>
<dbReference type="SUPFAM" id="SSF47384">
    <property type="entry name" value="Homodimeric domain of signal transducing histidine kinase"/>
    <property type="match status" value="1"/>
</dbReference>
<dbReference type="EMBL" id="CP011371">
    <property type="protein sequence ID" value="AKJ27996.1"/>
    <property type="molecule type" value="Genomic_DNA"/>
</dbReference>
<feature type="domain" description="Histidine kinase" evidence="11">
    <location>
        <begin position="247"/>
        <end position="463"/>
    </location>
</feature>
<dbReference type="Pfam" id="PF02518">
    <property type="entry name" value="HATPase_c"/>
    <property type="match status" value="1"/>
</dbReference>
<feature type="transmembrane region" description="Helical" evidence="10">
    <location>
        <begin position="103"/>
        <end position="122"/>
    </location>
</feature>
<dbReference type="OrthoDB" id="6114847at2"/>
<dbReference type="InterPro" id="IPR036890">
    <property type="entry name" value="HATPase_C_sf"/>
</dbReference>
<keyword evidence="10" id="KW-1133">Transmembrane helix</keyword>
<reference evidence="13 14" key="1">
    <citation type="submission" date="2015-05" db="EMBL/GenBank/DDBJ databases">
        <authorList>
            <person name="Tang B."/>
            <person name="Yu Y."/>
        </authorList>
    </citation>
    <scope>NUCLEOTIDE SEQUENCE [LARGE SCALE GENOMIC DNA]</scope>
    <source>
        <strain evidence="13 14">DSM 7029</strain>
    </source>
</reference>
<feature type="transmembrane region" description="Helical" evidence="10">
    <location>
        <begin position="62"/>
        <end position="82"/>
    </location>
</feature>
<evidence type="ECO:0000256" key="4">
    <source>
        <dbReference type="ARBA" id="ARBA00022679"/>
    </source>
</evidence>
<dbReference type="InterPro" id="IPR001789">
    <property type="entry name" value="Sig_transdc_resp-reg_receiver"/>
</dbReference>
<dbReference type="SMART" id="SM00387">
    <property type="entry name" value="HATPase_c"/>
    <property type="match status" value="1"/>
</dbReference>
<dbReference type="InterPro" id="IPR050736">
    <property type="entry name" value="Sensor_HK_Regulatory"/>
</dbReference>
<dbReference type="SUPFAM" id="SSF55874">
    <property type="entry name" value="ATPase domain of HSP90 chaperone/DNA topoisomerase II/histidine kinase"/>
    <property type="match status" value="1"/>
</dbReference>
<evidence type="ECO:0000256" key="7">
    <source>
        <dbReference type="PROSITE-ProRule" id="PRU00169"/>
    </source>
</evidence>
<evidence type="ECO:0000259" key="11">
    <source>
        <dbReference type="PROSITE" id="PS50109"/>
    </source>
</evidence>
<keyword evidence="10" id="KW-0472">Membrane</keyword>
<dbReference type="Pfam" id="PF00072">
    <property type="entry name" value="Response_reg"/>
    <property type="match status" value="1"/>
</dbReference>
<dbReference type="SMART" id="SM00448">
    <property type="entry name" value="REC"/>
    <property type="match status" value="1"/>
</dbReference>
<gene>
    <name evidence="13" type="ORF">AAW51_1305</name>
</gene>
<keyword evidence="14" id="KW-1185">Reference proteome</keyword>
<dbReference type="Proteomes" id="UP000035352">
    <property type="component" value="Chromosome"/>
</dbReference>
<dbReference type="InterPro" id="IPR036097">
    <property type="entry name" value="HisK_dim/P_sf"/>
</dbReference>
<dbReference type="AlphaFoldDB" id="A0A0G3BKW0"/>
<dbReference type="SUPFAM" id="SSF52172">
    <property type="entry name" value="CheY-like"/>
    <property type="match status" value="1"/>
</dbReference>
<dbReference type="EC" id="2.7.13.3" evidence="2"/>
<keyword evidence="8" id="KW-0175">Coiled coil</keyword>
<keyword evidence="3 7" id="KW-0597">Phosphoprotein</keyword>
<name>A0A0G3BKW0_9BURK</name>
<feature type="modified residue" description="4-aspartylphosphate" evidence="7">
    <location>
        <position position="539"/>
    </location>
</feature>
<comment type="catalytic activity">
    <reaction evidence="1">
        <text>ATP + protein L-histidine = ADP + protein N-phospho-L-histidine.</text>
        <dbReference type="EC" id="2.7.13.3"/>
    </reaction>
</comment>
<evidence type="ECO:0000256" key="10">
    <source>
        <dbReference type="SAM" id="Phobius"/>
    </source>
</evidence>
<feature type="domain" description="Response regulatory" evidence="12">
    <location>
        <begin position="485"/>
        <end position="605"/>
    </location>
</feature>
<feature type="coiled-coil region" evidence="8">
    <location>
        <begin position="199"/>
        <end position="237"/>
    </location>
</feature>
<evidence type="ECO:0000256" key="3">
    <source>
        <dbReference type="ARBA" id="ARBA00022553"/>
    </source>
</evidence>
<dbReference type="InterPro" id="IPR004358">
    <property type="entry name" value="Sig_transdc_His_kin-like_C"/>
</dbReference>
<keyword evidence="6" id="KW-0902">Two-component regulatory system</keyword>
<evidence type="ECO:0000256" key="1">
    <source>
        <dbReference type="ARBA" id="ARBA00000085"/>
    </source>
</evidence>
<evidence type="ECO:0000256" key="5">
    <source>
        <dbReference type="ARBA" id="ARBA00022777"/>
    </source>
</evidence>
<evidence type="ECO:0000256" key="8">
    <source>
        <dbReference type="SAM" id="Coils"/>
    </source>
</evidence>